<organism evidence="2 3">
    <name type="scientific">Sporothrix curviconia</name>
    <dbReference type="NCBI Taxonomy" id="1260050"/>
    <lineage>
        <taxon>Eukaryota</taxon>
        <taxon>Fungi</taxon>
        <taxon>Dikarya</taxon>
        <taxon>Ascomycota</taxon>
        <taxon>Pezizomycotina</taxon>
        <taxon>Sordariomycetes</taxon>
        <taxon>Sordariomycetidae</taxon>
        <taxon>Ophiostomatales</taxon>
        <taxon>Ophiostomataceae</taxon>
        <taxon>Sporothrix</taxon>
    </lineage>
</organism>
<accession>A0ABP0CG22</accession>
<evidence type="ECO:0008006" key="4">
    <source>
        <dbReference type="Google" id="ProtNLM"/>
    </source>
</evidence>
<sequence>MSGYFEMLPPELLQDILERLHFRDKVPLTQCNKTLLEYIDPQIFADKAPRDMAMHWAIGNGCMSLVRRLVDKHGASPSFYGGTILPGFDEVDSSPIGFGGMQQMRYPQSTLLAVLKRAPHGTDALKTFEELGATVYPQECTRSQKDVAEADFDREEIYSTLDGQRRTLFRRIVSMPTDTDEHVRDKTAFIRFFYEKGYWKRPDVVGTTCNIAYALPRLIRSDEDLPVVKYVLEQERESNFELSWQGARSLLNRPEAHGPRGALVSPLSHCILTDSREIFDYLLKCGASIHGPSVSFEKVGPTEHALHIPIFAAAYTMSRRKTNEAGRYWMFHCISVGARINTMALCRLSGAHKPYRPVEASLSYYSQGLRYPAKYYFWATPMDVFFDCLSADYLRKRAVQCDEYDVFNNELTEDGTVYSAAKNMEAFIANGAVADLGSLRAPPRPKRPMPGLDDDGTEVPGSDMDMDTETVVNGNKAGDEKSIIYPGPATDPSLDQWRNLKRVVSPVTLEVLLDRITVSGLAYPVACSYAEILTQQLKSGLSQAARLMSKYDGPAWETRFPSWPSGPESTGRRTLAMILLCDGDAADQSRELHRYIVYVQRRAGLLFLGNVLSNLEQVFSGPRWMIDVNGPYQPQPATDDIELRQELDKDDAGIRRTLGNSPEDSEWRQKYTAARHQKSPGTKAKMKKWTAMHELCWMWNHQLYLCDLKIAGGIPHADVSAEKPRFAGRPESTTTLLNALISYGFSISQEADDGK</sequence>
<reference evidence="2 3" key="1">
    <citation type="submission" date="2024-01" db="EMBL/GenBank/DDBJ databases">
        <authorList>
            <person name="Allen C."/>
            <person name="Tagirdzhanova G."/>
        </authorList>
    </citation>
    <scope>NUCLEOTIDE SEQUENCE [LARGE SCALE GENOMIC DNA]</scope>
</reference>
<comment type="caution">
    <text evidence="2">The sequence shown here is derived from an EMBL/GenBank/DDBJ whole genome shotgun (WGS) entry which is preliminary data.</text>
</comment>
<feature type="region of interest" description="Disordered" evidence="1">
    <location>
        <begin position="441"/>
        <end position="467"/>
    </location>
</feature>
<evidence type="ECO:0000256" key="1">
    <source>
        <dbReference type="SAM" id="MobiDB-lite"/>
    </source>
</evidence>
<dbReference type="EMBL" id="CAWUHB010000056">
    <property type="protein sequence ID" value="CAK7231004.1"/>
    <property type="molecule type" value="Genomic_DNA"/>
</dbReference>
<name>A0ABP0CG22_9PEZI</name>
<proteinExistence type="predicted"/>
<dbReference type="Proteomes" id="UP001642405">
    <property type="component" value="Unassembled WGS sequence"/>
</dbReference>
<keyword evidence="3" id="KW-1185">Reference proteome</keyword>
<protein>
    <recommendedName>
        <fullName evidence="4">F-box domain-containing protein</fullName>
    </recommendedName>
</protein>
<gene>
    <name evidence="2" type="ORF">SCUCBS95973_007765</name>
</gene>
<evidence type="ECO:0000313" key="2">
    <source>
        <dbReference type="EMBL" id="CAK7231004.1"/>
    </source>
</evidence>
<evidence type="ECO:0000313" key="3">
    <source>
        <dbReference type="Proteomes" id="UP001642405"/>
    </source>
</evidence>